<dbReference type="AlphaFoldDB" id="A0A0W8G534"/>
<feature type="coiled-coil region" evidence="1">
    <location>
        <begin position="386"/>
        <end position="413"/>
    </location>
</feature>
<feature type="domain" description="Rhodanese" evidence="2">
    <location>
        <begin position="493"/>
        <end position="587"/>
    </location>
</feature>
<dbReference type="SUPFAM" id="SSF52821">
    <property type="entry name" value="Rhodanese/Cell cycle control phosphatase"/>
    <property type="match status" value="1"/>
</dbReference>
<dbReference type="PROSITE" id="PS00380">
    <property type="entry name" value="RHODANESE_1"/>
    <property type="match status" value="1"/>
</dbReference>
<dbReference type="Gene3D" id="3.40.250.10">
    <property type="entry name" value="Rhodanese-like domain"/>
    <property type="match status" value="1"/>
</dbReference>
<dbReference type="PROSITE" id="PS50206">
    <property type="entry name" value="RHODANESE_3"/>
    <property type="match status" value="1"/>
</dbReference>
<dbReference type="PANTHER" id="PTHR43031">
    <property type="entry name" value="FAD-DEPENDENT OXIDOREDUCTASE"/>
    <property type="match status" value="1"/>
</dbReference>
<sequence>MSDEADCSAQPLFCRDSDADPTGTLARRLFQLQTLNEASFELSRLASTDEIADSFLLTAMGALGAMQGFVLVISADGSRRVLSVRGFPEAETEGLRGDPARVMQTYCSAVKPGQPAPPSRPHILFAGKGGSPTLFPTGTAILVKWVLDEECGFVGLGAKLKDAYTGDDRDFLISLTATFQHFLGRASFLEEIHRLNDGLLAGNTELQESLAASRRLGKELDRRIYHLKSVNDTVNELSGLLDSGELMQRFLLLAMGAVSAARGYLALFSQSGDKRRLVSRGMEESSLAGADGPRISRLVTRMLFSGAQGCGSDGLRRGLAEDADVLTQAGLPADMPGVWFVVDDTRFGFMGLGERLSATAFDPLECDFLLTATGAFTIFLRNAGLYEEKTRLIDSLASQNRELQDTLDCLTRSRQEVDVLKAAKQRITELVRCEMDRVGRVSIMDFVLILCVSLAIGILFNSANPSGVSLIPAGWGRPPIQAVDPSLARARLDQGGAIIVDARPREFYEQKHIPGAVNLPLSLFDFVYGMEMADMDLAREVVVYGGNISRRYDDDVAALLIERGHSDVKVLSGGLDAWENRGFPVGP</sequence>
<proteinExistence type="predicted"/>
<name>A0A0W8G534_9ZZZZ</name>
<dbReference type="InterPro" id="IPR050229">
    <property type="entry name" value="GlpE_sulfurtransferase"/>
</dbReference>
<dbReference type="SUPFAM" id="SSF55781">
    <property type="entry name" value="GAF domain-like"/>
    <property type="match status" value="1"/>
</dbReference>
<protein>
    <submittedName>
        <fullName evidence="3">Cyclic nucleotide-binding protein</fullName>
    </submittedName>
</protein>
<dbReference type="InterPro" id="IPR001307">
    <property type="entry name" value="Thiosulphate_STrfase_CS"/>
</dbReference>
<keyword evidence="1" id="KW-0175">Coiled coil</keyword>
<reference evidence="3" key="1">
    <citation type="journal article" date="2015" name="Proc. Natl. Acad. Sci. U.S.A.">
        <title>Networks of energetic and metabolic interactions define dynamics in microbial communities.</title>
        <authorList>
            <person name="Embree M."/>
            <person name="Liu J.K."/>
            <person name="Al-Bassam M.M."/>
            <person name="Zengler K."/>
        </authorList>
    </citation>
    <scope>NUCLEOTIDE SEQUENCE</scope>
</reference>
<dbReference type="CDD" id="cd00158">
    <property type="entry name" value="RHOD"/>
    <property type="match status" value="1"/>
</dbReference>
<gene>
    <name evidence="3" type="ORF">ASZ90_001935</name>
</gene>
<dbReference type="InterPro" id="IPR036873">
    <property type="entry name" value="Rhodanese-like_dom_sf"/>
</dbReference>
<dbReference type="EMBL" id="LNQE01000249">
    <property type="protein sequence ID" value="KUG28198.1"/>
    <property type="molecule type" value="Genomic_DNA"/>
</dbReference>
<organism evidence="3">
    <name type="scientific">hydrocarbon metagenome</name>
    <dbReference type="NCBI Taxonomy" id="938273"/>
    <lineage>
        <taxon>unclassified sequences</taxon>
        <taxon>metagenomes</taxon>
        <taxon>ecological metagenomes</taxon>
    </lineage>
</organism>
<evidence type="ECO:0000313" key="3">
    <source>
        <dbReference type="EMBL" id="KUG28198.1"/>
    </source>
</evidence>
<dbReference type="InterPro" id="IPR001763">
    <property type="entry name" value="Rhodanese-like_dom"/>
</dbReference>
<dbReference type="SMART" id="SM00450">
    <property type="entry name" value="RHOD"/>
    <property type="match status" value="1"/>
</dbReference>
<evidence type="ECO:0000259" key="2">
    <source>
        <dbReference type="PROSITE" id="PS50206"/>
    </source>
</evidence>
<dbReference type="Pfam" id="PF00581">
    <property type="entry name" value="Rhodanese"/>
    <property type="match status" value="1"/>
</dbReference>
<evidence type="ECO:0000256" key="1">
    <source>
        <dbReference type="SAM" id="Coils"/>
    </source>
</evidence>
<dbReference type="PANTHER" id="PTHR43031:SF1">
    <property type="entry name" value="PYRIDINE NUCLEOTIDE-DISULPHIDE OXIDOREDUCTASE"/>
    <property type="match status" value="1"/>
</dbReference>
<accession>A0A0W8G534</accession>
<dbReference type="GO" id="GO:0004792">
    <property type="term" value="F:thiosulfate-cyanide sulfurtransferase activity"/>
    <property type="evidence" value="ECO:0007669"/>
    <property type="project" value="InterPro"/>
</dbReference>
<comment type="caution">
    <text evidence="3">The sequence shown here is derived from an EMBL/GenBank/DDBJ whole genome shotgun (WGS) entry which is preliminary data.</text>
</comment>